<gene>
    <name evidence="2" type="ORF">HGT73_05205</name>
</gene>
<protein>
    <submittedName>
        <fullName evidence="2">FRG domain-containing protein</fullName>
    </submittedName>
</protein>
<dbReference type="RefSeq" id="WP_214212604.1">
    <property type="nucleotide sequence ID" value="NZ_JABBFO010000003.1"/>
</dbReference>
<evidence type="ECO:0000313" key="2">
    <source>
        <dbReference type="EMBL" id="MBT0726784.1"/>
    </source>
</evidence>
<accession>A0ABS5T347</accession>
<feature type="domain" description="FRG" evidence="1">
    <location>
        <begin position="24"/>
        <end position="169"/>
    </location>
</feature>
<evidence type="ECO:0000259" key="1">
    <source>
        <dbReference type="SMART" id="SM00901"/>
    </source>
</evidence>
<sequence length="295" mass="34108">MVTTVLNFSNANDLLNHICSWNNDYNGYVFRGQSSDTYQLIPSIFRENARYIADSEYPRNGTNSHFEYSQIQSEFKLLREFFKLADQNGLKVPISENIRRFLISKHDYNFAKSTDQDSLWIPDDLLDVAALAQHYGIPTRLLDWSYDPFISAYFAASSVNDSEGNLAIWCFNAEWVSTSMMRMSNSPLRIITPPNSDNQNLSAQRGLFTHISTPINFNDTSNVDKEVDRRPLDAQLDELLPMRMQNRDKTLIKLILPRSEAKDLLYKLMQHNYGDARIYPGYNGVADQVMRKFKK</sequence>
<dbReference type="Proteomes" id="UP000786875">
    <property type="component" value="Unassembled WGS sequence"/>
</dbReference>
<dbReference type="InterPro" id="IPR014966">
    <property type="entry name" value="FRG-dom"/>
</dbReference>
<dbReference type="Pfam" id="PF08867">
    <property type="entry name" value="FRG"/>
    <property type="match status" value="1"/>
</dbReference>
<dbReference type="SMART" id="SM00901">
    <property type="entry name" value="FRG"/>
    <property type="match status" value="1"/>
</dbReference>
<organism evidence="2 3">
    <name type="scientific">Rosenbergiella australiborealis</name>
    <dbReference type="NCBI Taxonomy" id="1544696"/>
    <lineage>
        <taxon>Bacteria</taxon>
        <taxon>Pseudomonadati</taxon>
        <taxon>Pseudomonadota</taxon>
        <taxon>Gammaproteobacteria</taxon>
        <taxon>Enterobacterales</taxon>
        <taxon>Erwiniaceae</taxon>
        <taxon>Rosenbergiella</taxon>
    </lineage>
</organism>
<proteinExistence type="predicted"/>
<reference evidence="2 3" key="1">
    <citation type="submission" date="2020-04" db="EMBL/GenBank/DDBJ databases">
        <title>Genome sequencing of Rosenbergiella species.</title>
        <authorList>
            <person name="Alvarez-Perez S."/>
            <person name="Lievens B."/>
        </authorList>
    </citation>
    <scope>NUCLEOTIDE SEQUENCE [LARGE SCALE GENOMIC DNA]</scope>
    <source>
        <strain evidence="2 3">CdVSA20.1</strain>
    </source>
</reference>
<keyword evidence="3" id="KW-1185">Reference proteome</keyword>
<dbReference type="EMBL" id="JABBFO010000003">
    <property type="protein sequence ID" value="MBT0726784.1"/>
    <property type="molecule type" value="Genomic_DNA"/>
</dbReference>
<name>A0ABS5T347_9GAMM</name>
<comment type="caution">
    <text evidence="2">The sequence shown here is derived from an EMBL/GenBank/DDBJ whole genome shotgun (WGS) entry which is preliminary data.</text>
</comment>
<evidence type="ECO:0000313" key="3">
    <source>
        <dbReference type="Proteomes" id="UP000786875"/>
    </source>
</evidence>